<dbReference type="Pfam" id="PF08937">
    <property type="entry name" value="ThsB_TIR"/>
    <property type="match status" value="1"/>
</dbReference>
<feature type="region of interest" description="Disordered" evidence="1">
    <location>
        <begin position="212"/>
        <end position="232"/>
    </location>
</feature>
<comment type="caution">
    <text evidence="3">The sequence shown here is derived from an EMBL/GenBank/DDBJ whole genome shotgun (WGS) entry which is preliminary data.</text>
</comment>
<reference evidence="3" key="1">
    <citation type="submission" date="2022-09" db="EMBL/GenBank/DDBJ databases">
        <title>Enrichment on poylsaccharides allowed isolation of novel metabolic and taxonomic groups of Haloarchaea.</title>
        <authorList>
            <person name="Sorokin D.Y."/>
            <person name="Elcheninov A.G."/>
            <person name="Khizhniak T.V."/>
            <person name="Kolganova T.V."/>
            <person name="Kublanov I.V."/>
        </authorList>
    </citation>
    <scope>NUCLEOTIDE SEQUENCE</scope>
    <source>
        <strain evidence="3">AArc-xg1-1</strain>
    </source>
</reference>
<sequence length="261" mass="29299">MVRRVFFSFHYERDKWRVNPVRNAWVTQGREAAGFEDAADWEEVKKQSEEEIKNWIDDQLHGTSVTAVLIGNETAGRKYVNYEIKKSVRQGNGIIGIKIHRLKDKDDGQDFQGANPLKCFVIETEGGMKKLSNVFETYEWKGDDGWDNIGDWVEDAKQQADQLTEKEKRSVREITSGEKFVKALQSAGKIGGIVGGGYLLYKCLQTANNDSTSVQSQNGLELPNNSQQNTGDIDVQSFGEDLANSGIDLINQDDDDNDGLI</sequence>
<dbReference type="SUPFAM" id="SSF52206">
    <property type="entry name" value="Hypothetical protein MTH538"/>
    <property type="match status" value="1"/>
</dbReference>
<organism evidence="3 4">
    <name type="scientific">Natronoglomus mannanivorans</name>
    <dbReference type="NCBI Taxonomy" id="2979990"/>
    <lineage>
        <taxon>Archaea</taxon>
        <taxon>Methanobacteriati</taxon>
        <taxon>Methanobacteriota</taxon>
        <taxon>Stenosarchaea group</taxon>
        <taxon>Halobacteria</taxon>
        <taxon>Halobacteriales</taxon>
        <taxon>Natrialbaceae</taxon>
        <taxon>Natronoglomus</taxon>
    </lineage>
</organism>
<feature type="domain" description="Thoeris protein ThsB TIR-like" evidence="2">
    <location>
        <begin position="6"/>
        <end position="103"/>
    </location>
</feature>
<evidence type="ECO:0000313" key="4">
    <source>
        <dbReference type="Proteomes" id="UP001321018"/>
    </source>
</evidence>
<dbReference type="EMBL" id="JAOPKA010000023">
    <property type="protein sequence ID" value="MCU4744169.1"/>
    <property type="molecule type" value="Genomic_DNA"/>
</dbReference>
<dbReference type="AlphaFoldDB" id="A0AAP3E4R9"/>
<dbReference type="InterPro" id="IPR036490">
    <property type="entry name" value="ThsB_TIR-like_sf"/>
</dbReference>
<gene>
    <name evidence="3" type="ORF">OB960_22585</name>
</gene>
<evidence type="ECO:0000259" key="2">
    <source>
        <dbReference type="Pfam" id="PF08937"/>
    </source>
</evidence>
<dbReference type="Gene3D" id="3.40.50.11200">
    <property type="match status" value="1"/>
</dbReference>
<accession>A0AAP3E4R9</accession>
<name>A0AAP3E4R9_9EURY</name>
<feature type="compositionally biased region" description="Polar residues" evidence="1">
    <location>
        <begin position="212"/>
        <end position="231"/>
    </location>
</feature>
<dbReference type="InterPro" id="IPR015032">
    <property type="entry name" value="ThsB__TIR-like_domain"/>
</dbReference>
<evidence type="ECO:0000313" key="3">
    <source>
        <dbReference type="EMBL" id="MCU4744169.1"/>
    </source>
</evidence>
<dbReference type="RefSeq" id="WP_338005975.1">
    <property type="nucleotide sequence ID" value="NZ_JAOPKA010000023.1"/>
</dbReference>
<protein>
    <submittedName>
        <fullName evidence="3">TIR domain-containing protein</fullName>
    </submittedName>
</protein>
<dbReference type="Proteomes" id="UP001321018">
    <property type="component" value="Unassembled WGS sequence"/>
</dbReference>
<proteinExistence type="predicted"/>
<evidence type="ECO:0000256" key="1">
    <source>
        <dbReference type="SAM" id="MobiDB-lite"/>
    </source>
</evidence>